<dbReference type="Pfam" id="PF01249">
    <property type="entry name" value="Ribosomal_S21e"/>
    <property type="match status" value="1"/>
</dbReference>
<dbReference type="GO" id="GO:1990904">
    <property type="term" value="C:ribonucleoprotein complex"/>
    <property type="evidence" value="ECO:0007669"/>
    <property type="project" value="UniProtKB-KW"/>
</dbReference>
<keyword evidence="3" id="KW-0378">Hydrolase</keyword>
<dbReference type="FunFam" id="3.30.1230.20:FF:000001">
    <property type="entry name" value="40S ribosomal protein S21"/>
    <property type="match status" value="1"/>
</dbReference>
<feature type="compositionally biased region" description="Low complexity" evidence="9">
    <location>
        <begin position="348"/>
        <end position="366"/>
    </location>
</feature>
<feature type="compositionally biased region" description="Low complexity" evidence="9">
    <location>
        <begin position="465"/>
        <end position="491"/>
    </location>
</feature>
<evidence type="ECO:0000256" key="9">
    <source>
        <dbReference type="SAM" id="MobiDB-lite"/>
    </source>
</evidence>
<evidence type="ECO:0000259" key="11">
    <source>
        <dbReference type="PROSITE" id="PS51762"/>
    </source>
</evidence>
<evidence type="ECO:0000256" key="3">
    <source>
        <dbReference type="ARBA" id="ARBA00022801"/>
    </source>
</evidence>
<comment type="similarity">
    <text evidence="1">Belongs to the eukaryotic ribosomal protein eS21 family.</text>
</comment>
<dbReference type="OrthoDB" id="4781at2759"/>
<keyword evidence="13" id="KW-1185">Reference proteome</keyword>
<dbReference type="InterPro" id="IPR018279">
    <property type="entry name" value="Ribosomal_eS21_CS"/>
</dbReference>
<dbReference type="InterPro" id="IPR000757">
    <property type="entry name" value="Beta-glucanase-like"/>
</dbReference>
<proteinExistence type="inferred from homology"/>
<dbReference type="InterPro" id="IPR001931">
    <property type="entry name" value="Ribosomal_eS21"/>
</dbReference>
<dbReference type="CDD" id="cd02183">
    <property type="entry name" value="GH16_fungal_CRH1_transglycosylase"/>
    <property type="match status" value="1"/>
</dbReference>
<dbReference type="GO" id="GO:0005975">
    <property type="term" value="P:carbohydrate metabolic process"/>
    <property type="evidence" value="ECO:0007669"/>
    <property type="project" value="InterPro"/>
</dbReference>
<feature type="chain" id="PRO_5007297129" description="GH16 domain-containing protein" evidence="10">
    <location>
        <begin position="21"/>
        <end position="585"/>
    </location>
</feature>
<evidence type="ECO:0000256" key="8">
    <source>
        <dbReference type="ARBA" id="ARBA00093308"/>
    </source>
</evidence>
<dbReference type="PROSITE" id="PS00996">
    <property type="entry name" value="RIBOSOMAL_S21E"/>
    <property type="match status" value="1"/>
</dbReference>
<protein>
    <recommendedName>
        <fullName evidence="11">GH16 domain-containing protein</fullName>
    </recommendedName>
</protein>
<dbReference type="GO" id="GO:0004553">
    <property type="term" value="F:hydrolase activity, hydrolyzing O-glycosyl compounds"/>
    <property type="evidence" value="ECO:0007669"/>
    <property type="project" value="InterPro"/>
</dbReference>
<dbReference type="SUPFAM" id="SSF49899">
    <property type="entry name" value="Concanavalin A-like lectins/glucanases"/>
    <property type="match status" value="1"/>
</dbReference>
<reference evidence="12 13" key="1">
    <citation type="submission" date="2015-07" db="EMBL/GenBank/DDBJ databases">
        <title>Comparative genomics of the Sigatoka disease complex on banana suggests a link between parallel evolutionary changes in Pseudocercospora fijiensis and Pseudocercospora eumusae and increased virulence on the banana host.</title>
        <authorList>
            <person name="Chang T.-C."/>
            <person name="Salvucci A."/>
            <person name="Crous P.W."/>
            <person name="Stergiopoulos I."/>
        </authorList>
    </citation>
    <scope>NUCLEOTIDE SEQUENCE [LARGE SCALE GENOMIC DNA]</scope>
    <source>
        <strain evidence="12 13">CBS 116634</strain>
    </source>
</reference>
<organism evidence="12 13">
    <name type="scientific">Pseudocercospora musae</name>
    <dbReference type="NCBI Taxonomy" id="113226"/>
    <lineage>
        <taxon>Eukaryota</taxon>
        <taxon>Fungi</taxon>
        <taxon>Dikarya</taxon>
        <taxon>Ascomycota</taxon>
        <taxon>Pezizomycotina</taxon>
        <taxon>Dothideomycetes</taxon>
        <taxon>Dothideomycetidae</taxon>
        <taxon>Mycosphaerellales</taxon>
        <taxon>Mycosphaerellaceae</taxon>
        <taxon>Pseudocercospora</taxon>
    </lineage>
</organism>
<comment type="similarity">
    <text evidence="7">Belongs to the glycosyl hydrolase 16 family. CRH1 subfamily.</text>
</comment>
<dbReference type="AlphaFoldDB" id="A0A139I373"/>
<comment type="function">
    <text evidence="8">Dual chitinase/transglycosylase that plays a role in cell wall architecture. Chitinase and transglycosylase activities are coupled. Required for the polysaccharide cross-linking at the septa and the cell wall. More specifically, transfers chitin to 1,6-beta-glucan in the cell wall.</text>
</comment>
<dbReference type="STRING" id="113226.A0A139I373"/>
<evidence type="ECO:0000256" key="4">
    <source>
        <dbReference type="ARBA" id="ARBA00022980"/>
    </source>
</evidence>
<dbReference type="EMBL" id="LFZO01000366">
    <property type="protein sequence ID" value="KXT09173.1"/>
    <property type="molecule type" value="Genomic_DNA"/>
</dbReference>
<dbReference type="PANTHER" id="PTHR10442">
    <property type="entry name" value="40S RIBOSOMAL PROTEIN S21"/>
    <property type="match status" value="1"/>
</dbReference>
<evidence type="ECO:0000256" key="5">
    <source>
        <dbReference type="ARBA" id="ARBA00023274"/>
    </source>
</evidence>
<dbReference type="InterPro" id="IPR038579">
    <property type="entry name" value="Ribosomal_eS21_sf"/>
</dbReference>
<dbReference type="Proteomes" id="UP000073492">
    <property type="component" value="Unassembled WGS sequence"/>
</dbReference>
<accession>A0A139I373</accession>
<dbReference type="Pfam" id="PF00722">
    <property type="entry name" value="Glyco_hydro_16"/>
    <property type="match status" value="1"/>
</dbReference>
<dbReference type="GO" id="GO:0022626">
    <property type="term" value="C:cytosolic ribosome"/>
    <property type="evidence" value="ECO:0007669"/>
    <property type="project" value="UniProtKB-ARBA"/>
</dbReference>
<feature type="signal peptide" evidence="10">
    <location>
        <begin position="1"/>
        <end position="20"/>
    </location>
</feature>
<dbReference type="GO" id="GO:0006412">
    <property type="term" value="P:translation"/>
    <property type="evidence" value="ECO:0007669"/>
    <property type="project" value="InterPro"/>
</dbReference>
<feature type="compositionally biased region" description="Low complexity" evidence="9">
    <location>
        <begin position="389"/>
        <end position="424"/>
    </location>
</feature>
<dbReference type="GO" id="GO:0003735">
    <property type="term" value="F:structural constituent of ribosome"/>
    <property type="evidence" value="ECO:0007669"/>
    <property type="project" value="InterPro"/>
</dbReference>
<evidence type="ECO:0000313" key="12">
    <source>
        <dbReference type="EMBL" id="KXT09173.1"/>
    </source>
</evidence>
<evidence type="ECO:0000313" key="13">
    <source>
        <dbReference type="Proteomes" id="UP000073492"/>
    </source>
</evidence>
<name>A0A139I373_9PEZI</name>
<dbReference type="FunFam" id="2.60.120.200:FF:000159">
    <property type="entry name" value="Glycosidase"/>
    <property type="match status" value="1"/>
</dbReference>
<comment type="caution">
    <text evidence="12">The sequence shown here is derived from an EMBL/GenBank/DDBJ whole genome shotgun (WGS) entry which is preliminary data.</text>
</comment>
<gene>
    <name evidence="12" type="ORF">AC579_8403</name>
</gene>
<dbReference type="InterPro" id="IPR013320">
    <property type="entry name" value="ConA-like_dom_sf"/>
</dbReference>
<dbReference type="GO" id="GO:0009277">
    <property type="term" value="C:fungal-type cell wall"/>
    <property type="evidence" value="ECO:0007669"/>
    <property type="project" value="UniProtKB-ARBA"/>
</dbReference>
<keyword evidence="6" id="KW-0326">Glycosidase</keyword>
<dbReference type="Gene3D" id="2.60.120.200">
    <property type="match status" value="1"/>
</dbReference>
<feature type="compositionally biased region" description="Polar residues" evidence="9">
    <location>
        <begin position="379"/>
        <end position="388"/>
    </location>
</feature>
<feature type="region of interest" description="Disordered" evidence="9">
    <location>
        <begin position="345"/>
        <end position="424"/>
    </location>
</feature>
<evidence type="ECO:0000256" key="7">
    <source>
        <dbReference type="ARBA" id="ARBA00038074"/>
    </source>
</evidence>
<evidence type="ECO:0000256" key="10">
    <source>
        <dbReference type="SAM" id="SignalP"/>
    </source>
</evidence>
<feature type="domain" description="GH16" evidence="11">
    <location>
        <begin position="76"/>
        <end position="285"/>
    </location>
</feature>
<dbReference type="Gene3D" id="3.30.1230.20">
    <property type="match status" value="1"/>
</dbReference>
<keyword evidence="2 10" id="KW-0732">Signal</keyword>
<evidence type="ECO:0000256" key="6">
    <source>
        <dbReference type="ARBA" id="ARBA00023295"/>
    </source>
</evidence>
<keyword evidence="4" id="KW-0689">Ribosomal protein</keyword>
<feature type="region of interest" description="Disordered" evidence="9">
    <location>
        <begin position="463"/>
        <end position="491"/>
    </location>
</feature>
<sequence>MKSTIGSAAAILAFFSAASAQSSAPTCSPSKQCSSDAPCCSQYGQCGVGAYCLGGCDPKSSFNMQSCMPSNTCKSQDYKLTSLDDVAKNTVYLGDGSKANWVSSGTPVAYNSDSLLLTMAPSTVGTLLSSTHYVWYGKVCATMTTSQGKGVVTAFILMSDMKDEIDFEFVGDDVQHAQTNYYYQGITDYHNMDSLDVSDTRKNVHEYCIDWKPDTTTWSIDGKSMRTLNKDDTWNTSTNSYHYPQTPARVQLSLWPAGLSSNGEGTVEWAGGLVDWNSPYMQNGYYYAMVNDVSVECYDPPSGFSNNFGDKSYYYTSIEGTNNTVAIGNNNTILSSFMASGNNPTYGAQSSGSSSATSSAPTMSNTPESVPGMSGGGNVASSGQAPTESDSGSGSGTDSGSASSSSGQSSTGGFSQGGSSSDTSQAPKIFAGSAVALIGFFVAALMFARDAVSAHLPSETLRAPSTLCNSTSSSTLNRDSSSTPPQTTTDSSTLYTTAAMENERGELVDLYVPRKCSATNRIIKAKDHASVQISVGNVDENGRYTGENKVYALCGFVRAMGESDDCINRLAQRDGYLKGVWSASR</sequence>
<dbReference type="GO" id="GO:0042274">
    <property type="term" value="P:ribosomal small subunit biogenesis"/>
    <property type="evidence" value="ECO:0007669"/>
    <property type="project" value="UniProtKB-ARBA"/>
</dbReference>
<dbReference type="PROSITE" id="PS51762">
    <property type="entry name" value="GH16_2"/>
    <property type="match status" value="1"/>
</dbReference>
<evidence type="ECO:0000256" key="2">
    <source>
        <dbReference type="ARBA" id="ARBA00022729"/>
    </source>
</evidence>
<evidence type="ECO:0000256" key="1">
    <source>
        <dbReference type="ARBA" id="ARBA00010228"/>
    </source>
</evidence>
<keyword evidence="5" id="KW-0687">Ribonucleoprotein</keyword>